<reference evidence="2" key="1">
    <citation type="submission" date="2023-04" db="EMBL/GenBank/DDBJ databases">
        <title>Candida boidinii NBRC 10035.</title>
        <authorList>
            <person name="Ichikawa N."/>
            <person name="Sato H."/>
            <person name="Tonouchi N."/>
        </authorList>
    </citation>
    <scope>NUCLEOTIDE SEQUENCE</scope>
    <source>
        <strain evidence="2">NBRC 10035</strain>
    </source>
</reference>
<keyword evidence="3" id="KW-1185">Reference proteome</keyword>
<feature type="region of interest" description="Disordered" evidence="1">
    <location>
        <begin position="162"/>
        <end position="216"/>
    </location>
</feature>
<dbReference type="AlphaFoldDB" id="A0A9W6TCL5"/>
<evidence type="ECO:0000313" key="3">
    <source>
        <dbReference type="Proteomes" id="UP001165120"/>
    </source>
</evidence>
<feature type="compositionally biased region" description="Polar residues" evidence="1">
    <location>
        <begin position="295"/>
        <end position="312"/>
    </location>
</feature>
<feature type="compositionally biased region" description="Low complexity" evidence="1">
    <location>
        <begin position="167"/>
        <end position="193"/>
    </location>
</feature>
<accession>A0A9W6TCL5</accession>
<evidence type="ECO:0000313" key="2">
    <source>
        <dbReference type="EMBL" id="GME85508.1"/>
    </source>
</evidence>
<sequence length="685" mass="75091">MIIMNENNNENSNQLYDELTVLRERVKKLQETLYKNENSSNSSNNNNNNNSAVNKNILSNDDNKIDNSPSPFTKRSPSISNNTNNNNNNTTSNINSSNPAEIITNSATLQKNFPQSKYIVRSPYSANNTNRNEIFSSSLDLANSRPCATIQEAGFGISHQAQFFDPNDTTNTNNSSNTNNSNNTISTTNTNDTGDARILATMSGSDPNNNNSIPSNTNTFNRVIINTINNNSVRLPSITLDSNANTPTGSTPIDFSSRSQPVGISTTLNGKSVKLALPPLDKNSPGFPLSPPVFSASTTPAAQTGIPTSSQLAIGGSDHQEQQKQQQEPQKQQQEQQQQEQHREEGNDDTLQTYPVDQRKQESNQNNYTPSDTGDSFFDLLNVNNSRPGNILNTPVNNFAGLLSFNNNTGPQGILNSSLQNYTNNSHTQNGNVSNNAKMIASNDNNTLNPMLNNLNGTAIPNNVFSSTNNNNNIINNTNPNSNALNSFANTGSAYSETPRNIISNINNNNNNKASNISTNNNNAQNNQQGVNDNIILDSFLKSFQNGDLFNLFNNLQNNNFSNKNPLYPLPLSLDKNFSNEEQEVIIYKSSDVSTKPTSSGEIGVLLNAEIDLSFAASSALTLMVFLRDFYINSLMHISSESLSEFVCMFHEILLENFCHHPNETVSDAVIDTFKSNSDITLVMN</sequence>
<feature type="compositionally biased region" description="Low complexity" evidence="1">
    <location>
        <begin position="78"/>
        <end position="98"/>
    </location>
</feature>
<name>A0A9W6TCL5_CANBO</name>
<gene>
    <name evidence="2" type="ORF">Cboi02_000697000</name>
</gene>
<organism evidence="2 3">
    <name type="scientific">Candida boidinii</name>
    <name type="common">Yeast</name>
    <dbReference type="NCBI Taxonomy" id="5477"/>
    <lineage>
        <taxon>Eukaryota</taxon>
        <taxon>Fungi</taxon>
        <taxon>Dikarya</taxon>
        <taxon>Ascomycota</taxon>
        <taxon>Saccharomycotina</taxon>
        <taxon>Pichiomycetes</taxon>
        <taxon>Pichiales</taxon>
        <taxon>Pichiaceae</taxon>
        <taxon>Ogataea</taxon>
        <taxon>Ogataea/Candida clade</taxon>
    </lineage>
</organism>
<dbReference type="EMBL" id="BSXN01007864">
    <property type="protein sequence ID" value="GME85508.1"/>
    <property type="molecule type" value="Genomic_DNA"/>
</dbReference>
<feature type="region of interest" description="Disordered" evidence="1">
    <location>
        <begin position="276"/>
        <end position="350"/>
    </location>
</feature>
<protein>
    <submittedName>
        <fullName evidence="2">Unnamed protein product</fullName>
    </submittedName>
</protein>
<dbReference type="Proteomes" id="UP001165120">
    <property type="component" value="Unassembled WGS sequence"/>
</dbReference>
<comment type="caution">
    <text evidence="2">The sequence shown here is derived from an EMBL/GenBank/DDBJ whole genome shotgun (WGS) entry which is preliminary data.</text>
</comment>
<feature type="region of interest" description="Disordered" evidence="1">
    <location>
        <begin position="34"/>
        <end position="98"/>
    </location>
</feature>
<proteinExistence type="predicted"/>
<feature type="compositionally biased region" description="Low complexity" evidence="1">
    <location>
        <begin position="323"/>
        <end position="339"/>
    </location>
</feature>
<feature type="compositionally biased region" description="Low complexity" evidence="1">
    <location>
        <begin position="36"/>
        <end position="60"/>
    </location>
</feature>
<feature type="compositionally biased region" description="Low complexity" evidence="1">
    <location>
        <begin position="207"/>
        <end position="216"/>
    </location>
</feature>
<feature type="compositionally biased region" description="Polar residues" evidence="1">
    <location>
        <begin position="66"/>
        <end position="77"/>
    </location>
</feature>
<feature type="region of interest" description="Disordered" evidence="1">
    <location>
        <begin position="242"/>
        <end position="262"/>
    </location>
</feature>
<evidence type="ECO:0000256" key="1">
    <source>
        <dbReference type="SAM" id="MobiDB-lite"/>
    </source>
</evidence>